<comment type="caution">
    <text evidence="1">The sequence shown here is derived from an EMBL/GenBank/DDBJ whole genome shotgun (WGS) entry which is preliminary data.</text>
</comment>
<keyword evidence="2" id="KW-1185">Reference proteome</keyword>
<organism evidence="1 2">
    <name type="scientific">Cymbomonas tetramitiformis</name>
    <dbReference type="NCBI Taxonomy" id="36881"/>
    <lineage>
        <taxon>Eukaryota</taxon>
        <taxon>Viridiplantae</taxon>
        <taxon>Chlorophyta</taxon>
        <taxon>Pyramimonadophyceae</taxon>
        <taxon>Pyramimonadales</taxon>
        <taxon>Pyramimonadaceae</taxon>
        <taxon>Cymbomonas</taxon>
    </lineage>
</organism>
<gene>
    <name evidence="1" type="ORF">CYMTET_8527</name>
</gene>
<evidence type="ECO:0000313" key="1">
    <source>
        <dbReference type="EMBL" id="KAK3283809.1"/>
    </source>
</evidence>
<protein>
    <recommendedName>
        <fullName evidence="3">ATP-grasp domain-containing protein</fullName>
    </recommendedName>
</protein>
<evidence type="ECO:0000313" key="2">
    <source>
        <dbReference type="Proteomes" id="UP001190700"/>
    </source>
</evidence>
<name>A0AAE0GSW0_9CHLO</name>
<feature type="non-terminal residue" evidence="1">
    <location>
        <position position="1"/>
    </location>
</feature>
<dbReference type="SUPFAM" id="SSF56059">
    <property type="entry name" value="Glutathione synthetase ATP-binding domain-like"/>
    <property type="match status" value="1"/>
</dbReference>
<reference evidence="1 2" key="1">
    <citation type="journal article" date="2015" name="Genome Biol. Evol.">
        <title>Comparative Genomics of a Bacterivorous Green Alga Reveals Evolutionary Causalities and Consequences of Phago-Mixotrophic Mode of Nutrition.</title>
        <authorList>
            <person name="Burns J.A."/>
            <person name="Paasch A."/>
            <person name="Narechania A."/>
            <person name="Kim E."/>
        </authorList>
    </citation>
    <scope>NUCLEOTIDE SEQUENCE [LARGE SCALE GENOMIC DNA]</scope>
    <source>
        <strain evidence="1 2">PLY_AMNH</strain>
    </source>
</reference>
<proteinExistence type="predicted"/>
<accession>A0AAE0GSW0</accession>
<dbReference type="Proteomes" id="UP001190700">
    <property type="component" value="Unassembled WGS sequence"/>
</dbReference>
<sequence>TLEAVERAVADCSEHGHEGRVVIKAAVASSGKGQAHCGRAPLREAQLGWLRKILAAQGDVVVEPWLDKVADLSLHFDVDVHGEVQVHGWSRFFTGPHGQYRGALGGGRLDSGLDAGVRVFLEGSGDESGINTAGQGCARLCRLGGEIATFLGQTLHTAGYVGPVGVDTLVYFDASDARKLQFKPIVEVNPRHTMGRVALSLQSHLRAAAAVWLIVSRREAELAGYDSITAWAGHIEHEWPLVMTPDGKSLSAGAVFTNDPSMAKEFSTVVVAGETLDECVLWGQTLGLDVGVE</sequence>
<evidence type="ECO:0008006" key="3">
    <source>
        <dbReference type="Google" id="ProtNLM"/>
    </source>
</evidence>
<dbReference type="EMBL" id="LGRX02002649">
    <property type="protein sequence ID" value="KAK3283809.1"/>
    <property type="molecule type" value="Genomic_DNA"/>
</dbReference>
<dbReference type="AlphaFoldDB" id="A0AAE0GSW0"/>